<evidence type="ECO:0000259" key="2">
    <source>
        <dbReference type="Pfam" id="PF13556"/>
    </source>
</evidence>
<dbReference type="Pfam" id="PF17853">
    <property type="entry name" value="GGDEF_2"/>
    <property type="match status" value="1"/>
</dbReference>
<evidence type="ECO:0000256" key="1">
    <source>
        <dbReference type="ARBA" id="ARBA00006754"/>
    </source>
</evidence>
<evidence type="ECO:0000313" key="6">
    <source>
        <dbReference type="Proteomes" id="UP000298234"/>
    </source>
</evidence>
<feature type="domain" description="CdaR GGDEF-like" evidence="4">
    <location>
        <begin position="179"/>
        <end position="304"/>
    </location>
</feature>
<comment type="caution">
    <text evidence="5">The sequence shown here is derived from an EMBL/GenBank/DDBJ whole genome shotgun (WGS) entry which is preliminary data.</text>
</comment>
<sequence length="413" mass="46663">MTISIPDISPALRRWTANVAENNAAFVERVYKALMNIKPYADLDSTTKLDIRDSIVLSSKLWLDSLMSGKMPSEDALERFRAYGRRRVYQGVPLEALLRAFRLGSRELWCFYIGVAGNDDALRNELLLRISPYLLEFFDNMSQEIAQTFLEEQYRQARWRESLRYQLHGIIFNFPDDTDAFNKTAAALRLDVTIPRVALAIDVESIDSNSATFKTEIDRIVAAAARRLRVPVDDIFDIWFRGQLLMWIPERLGETTGANDSQMARQIASIADTLPEVRAIGVGLPGEGASGWAMSADEASRALSFGRSHLDEARVRLYSEIAVEESIRGTKRTLTYLTSLVEQLAGEPDLLETLRTYFDQLQRRKATASVLGIHPNTLNYRLERIENIVGARLDDAGWISKLDIAIKLRGAAR</sequence>
<name>A0AAX2RVI9_BURCE</name>
<protein>
    <submittedName>
        <fullName evidence="5">PucR family transcriptional regulator</fullName>
    </submittedName>
</protein>
<dbReference type="EMBL" id="SNSQ01000006">
    <property type="protein sequence ID" value="TEU51958.1"/>
    <property type="molecule type" value="Genomic_DNA"/>
</dbReference>
<feature type="domain" description="RsbT co-antagonist protein RsbRD N-terminal" evidence="3">
    <location>
        <begin position="26"/>
        <end position="164"/>
    </location>
</feature>
<evidence type="ECO:0000259" key="3">
    <source>
        <dbReference type="Pfam" id="PF14361"/>
    </source>
</evidence>
<dbReference type="RefSeq" id="WP_134256554.1">
    <property type="nucleotide sequence ID" value="NZ_SNSF01000044.1"/>
</dbReference>
<evidence type="ECO:0000259" key="4">
    <source>
        <dbReference type="Pfam" id="PF17853"/>
    </source>
</evidence>
<dbReference type="InterPro" id="IPR042070">
    <property type="entry name" value="PucR_C-HTH_sf"/>
</dbReference>
<dbReference type="AlphaFoldDB" id="A0AAX2RVI9"/>
<comment type="similarity">
    <text evidence="1">Belongs to the CdaR family.</text>
</comment>
<dbReference type="InterPro" id="IPR025751">
    <property type="entry name" value="RsbRD_N_dom"/>
</dbReference>
<feature type="domain" description="PucR C-terminal helix-turn-helix" evidence="2">
    <location>
        <begin position="350"/>
        <end position="407"/>
    </location>
</feature>
<dbReference type="Gene3D" id="1.10.10.2840">
    <property type="entry name" value="PucR C-terminal helix-turn-helix domain"/>
    <property type="match status" value="1"/>
</dbReference>
<dbReference type="Pfam" id="PF13556">
    <property type="entry name" value="HTH_30"/>
    <property type="match status" value="1"/>
</dbReference>
<evidence type="ECO:0000313" key="5">
    <source>
        <dbReference type="EMBL" id="TEU51958.1"/>
    </source>
</evidence>
<gene>
    <name evidence="5" type="ORF">E3D37_07700</name>
</gene>
<dbReference type="InterPro" id="IPR025736">
    <property type="entry name" value="PucR_C-HTH_dom"/>
</dbReference>
<accession>A0AAX2RVI9</accession>
<dbReference type="PANTHER" id="PTHR33744">
    <property type="entry name" value="CARBOHYDRATE DIACID REGULATOR"/>
    <property type="match status" value="1"/>
</dbReference>
<dbReference type="InterPro" id="IPR041522">
    <property type="entry name" value="CdaR_GGDEF"/>
</dbReference>
<reference evidence="5 6" key="1">
    <citation type="submission" date="2019-03" db="EMBL/GenBank/DDBJ databases">
        <title>Burkholderia cepacia outbreak.</title>
        <authorList>
            <person name="Farzana R."/>
            <person name="Walsh T.R."/>
        </authorList>
    </citation>
    <scope>NUCLEOTIDE SEQUENCE [LARGE SCALE GENOMIC DNA]</scope>
    <source>
        <strain evidence="6">d13</strain>
    </source>
</reference>
<dbReference type="Pfam" id="PF14361">
    <property type="entry name" value="RsbRD_N"/>
    <property type="match status" value="1"/>
</dbReference>
<proteinExistence type="inferred from homology"/>
<organism evidence="5 6">
    <name type="scientific">Burkholderia cepacia</name>
    <name type="common">Pseudomonas cepacia</name>
    <dbReference type="NCBI Taxonomy" id="292"/>
    <lineage>
        <taxon>Bacteria</taxon>
        <taxon>Pseudomonadati</taxon>
        <taxon>Pseudomonadota</taxon>
        <taxon>Betaproteobacteria</taxon>
        <taxon>Burkholderiales</taxon>
        <taxon>Burkholderiaceae</taxon>
        <taxon>Burkholderia</taxon>
        <taxon>Burkholderia cepacia complex</taxon>
    </lineage>
</organism>
<dbReference type="PANTHER" id="PTHR33744:SF7">
    <property type="entry name" value="PUCR FAMILY TRANSCRIPTIONAL REGULATOR"/>
    <property type="match status" value="1"/>
</dbReference>
<dbReference type="InterPro" id="IPR051448">
    <property type="entry name" value="CdaR-like_regulators"/>
</dbReference>
<dbReference type="Proteomes" id="UP000298234">
    <property type="component" value="Unassembled WGS sequence"/>
</dbReference>